<dbReference type="Pfam" id="PF00742">
    <property type="entry name" value="Homoserine_dh"/>
    <property type="match status" value="1"/>
</dbReference>
<dbReference type="InterPro" id="IPR019811">
    <property type="entry name" value="HDH_CS"/>
</dbReference>
<gene>
    <name evidence="18" type="ORF">CEP52_004482</name>
</gene>
<keyword evidence="11 14" id="KW-0486">Methionine biosynthesis</keyword>
<protein>
    <recommendedName>
        <fullName evidence="6 14">Homoserine dehydrogenase</fullName>
        <ecNumber evidence="5 14">1.1.1.3</ecNumber>
    </recommendedName>
</protein>
<dbReference type="PANTHER" id="PTHR43070:SF5">
    <property type="entry name" value="HOMOSERINE DEHYDROGENASE"/>
    <property type="match status" value="1"/>
</dbReference>
<evidence type="ECO:0000256" key="3">
    <source>
        <dbReference type="ARBA" id="ARBA00005062"/>
    </source>
</evidence>
<evidence type="ECO:0000256" key="4">
    <source>
        <dbReference type="ARBA" id="ARBA00006753"/>
    </source>
</evidence>
<dbReference type="GO" id="GO:0050661">
    <property type="term" value="F:NADP binding"/>
    <property type="evidence" value="ECO:0007669"/>
    <property type="project" value="InterPro"/>
</dbReference>
<evidence type="ECO:0000256" key="2">
    <source>
        <dbReference type="ARBA" id="ARBA00005056"/>
    </source>
</evidence>
<evidence type="ECO:0000313" key="19">
    <source>
        <dbReference type="Proteomes" id="UP000287144"/>
    </source>
</evidence>
<comment type="pathway">
    <text evidence="2 14">Amino-acid biosynthesis; L-threonine biosynthesis; L-threonine from L-aspartate: step 3/5.</text>
</comment>
<dbReference type="PROSITE" id="PS01042">
    <property type="entry name" value="HOMOSER_DHGENASE"/>
    <property type="match status" value="1"/>
</dbReference>
<reference evidence="18 19" key="1">
    <citation type="submission" date="2017-06" db="EMBL/GenBank/DDBJ databases">
        <title>Comparative genomic analysis of Ambrosia Fusariam Clade fungi.</title>
        <authorList>
            <person name="Stajich J.E."/>
            <person name="Carrillo J."/>
            <person name="Kijimoto T."/>
            <person name="Eskalen A."/>
            <person name="O'Donnell K."/>
            <person name="Kasson M."/>
        </authorList>
    </citation>
    <scope>NUCLEOTIDE SEQUENCE [LARGE SCALE GENOMIC DNA]</scope>
    <source>
        <strain evidence="18 19">NRRL62579</strain>
    </source>
</reference>
<evidence type="ECO:0000256" key="10">
    <source>
        <dbReference type="ARBA" id="ARBA00023002"/>
    </source>
</evidence>
<evidence type="ECO:0000256" key="15">
    <source>
        <dbReference type="RuleBase" id="RU004171"/>
    </source>
</evidence>
<dbReference type="SUPFAM" id="SSF51735">
    <property type="entry name" value="NAD(P)-binding Rossmann-fold domains"/>
    <property type="match status" value="1"/>
</dbReference>
<evidence type="ECO:0000256" key="9">
    <source>
        <dbReference type="ARBA" id="ARBA00022857"/>
    </source>
</evidence>
<dbReference type="GO" id="GO:0009090">
    <property type="term" value="P:homoserine biosynthetic process"/>
    <property type="evidence" value="ECO:0007669"/>
    <property type="project" value="TreeGrafter"/>
</dbReference>
<dbReference type="PANTHER" id="PTHR43070">
    <property type="match status" value="1"/>
</dbReference>
<comment type="caution">
    <text evidence="18">The sequence shown here is derived from an EMBL/GenBank/DDBJ whole genome shotgun (WGS) entry which is preliminary data.</text>
</comment>
<keyword evidence="9 14" id="KW-0521">NADP</keyword>
<dbReference type="EC" id="1.1.1.3" evidence="5 14"/>
<dbReference type="UniPathway" id="UPA00051">
    <property type="reaction ID" value="UER00465"/>
</dbReference>
<evidence type="ECO:0000256" key="11">
    <source>
        <dbReference type="ARBA" id="ARBA00023167"/>
    </source>
</evidence>
<comment type="pathway">
    <text evidence="3 14">Amino-acid biosynthesis; L-methionine biosynthesis via de novo pathway; L-homoserine from L-aspartate: step 3/3.</text>
</comment>
<dbReference type="EMBL" id="NKCK01000032">
    <property type="protein sequence ID" value="RSM08790.1"/>
    <property type="molecule type" value="Genomic_DNA"/>
</dbReference>
<evidence type="ECO:0000256" key="13">
    <source>
        <dbReference type="ARBA" id="ARBA00059589"/>
    </source>
</evidence>
<dbReference type="Gene3D" id="3.30.360.10">
    <property type="entry name" value="Dihydrodipicolinate Reductase, domain 2"/>
    <property type="match status" value="1"/>
</dbReference>
<dbReference type="InterPro" id="IPR011147">
    <property type="entry name" value="Bifunc_Aspkin/hSer_DH"/>
</dbReference>
<dbReference type="InterPro" id="IPR001342">
    <property type="entry name" value="HDH_cat"/>
</dbReference>
<keyword evidence="19" id="KW-1185">Reference proteome</keyword>
<dbReference type="AlphaFoldDB" id="A0A428U391"/>
<dbReference type="InterPro" id="IPR005106">
    <property type="entry name" value="Asp/hSer_DH_NAD-bd"/>
</dbReference>
<dbReference type="InterPro" id="IPR036291">
    <property type="entry name" value="NAD(P)-bd_dom_sf"/>
</dbReference>
<evidence type="ECO:0000256" key="7">
    <source>
        <dbReference type="ARBA" id="ARBA00022605"/>
    </source>
</evidence>
<evidence type="ECO:0000259" key="16">
    <source>
        <dbReference type="Pfam" id="PF00742"/>
    </source>
</evidence>
<comment type="catalytic activity">
    <reaction evidence="12">
        <text>L-homoserine + NADP(+) = L-aspartate 4-semialdehyde + NADPH + H(+)</text>
        <dbReference type="Rhea" id="RHEA:15761"/>
        <dbReference type="ChEBI" id="CHEBI:15378"/>
        <dbReference type="ChEBI" id="CHEBI:57476"/>
        <dbReference type="ChEBI" id="CHEBI:57783"/>
        <dbReference type="ChEBI" id="CHEBI:58349"/>
        <dbReference type="ChEBI" id="CHEBI:537519"/>
        <dbReference type="EC" id="1.1.1.3"/>
    </reaction>
    <physiologicalReaction direction="right-to-left" evidence="12">
        <dbReference type="Rhea" id="RHEA:15763"/>
    </physiologicalReaction>
</comment>
<feature type="domain" description="Aspartate/homoserine dehydrogenase NAD-binding" evidence="17">
    <location>
        <begin position="30"/>
        <end position="140"/>
    </location>
</feature>
<accession>A0A428U391</accession>
<evidence type="ECO:0000256" key="1">
    <source>
        <dbReference type="ARBA" id="ARBA00001920"/>
    </source>
</evidence>
<evidence type="ECO:0000256" key="6">
    <source>
        <dbReference type="ARBA" id="ARBA00013376"/>
    </source>
</evidence>
<dbReference type="UniPathway" id="UPA00050">
    <property type="reaction ID" value="UER00063"/>
</dbReference>
<dbReference type="STRING" id="1325735.A0A428U391"/>
<comment type="function">
    <text evidence="13">Catalyzes the conversion of L-aspartate-beta-semialdehyde (L-Asa) to L-homoserine (L-Hse), the third step in the biosynthesis of amino acids that derive from aspartate (the aspartate family of amino acids), including methioinine and threonine, the latter of which is a precursor to isoleucine; production of homoserine leads to a branch-point in the pathway as it can either be O-phosphorylated for processing to threonine, or O-acylated for processing to methionine.</text>
</comment>
<name>A0A428U391_9HYPO</name>
<sequence length="322" mass="34715">MTLSPPEVSIAVISAGGVGSVAKNKSSYHLGLVYVAIIDKALDHADYAPIDISSAVPTLEAKARPLPTIPQTIEYLTGAPGKVIIINNTSSQAVAEAYPLFLSKSFSIVTPNKKAFSGSWKLWQDIFSGEGAAGSTVYHECSVEEVKKAKQLGYTELDPRDDLNGLDVARKITIFARVASLPIKSATSFPVQNLSPKELENVKSGDEFLRRLPEFHSQMSQHKEAAEKAGKVARFIGSVDLETKQLKVDLEAFDKSHPIASLKGSDSIISFYTKRYGDLPLIIQGAGAGGSFYGYGCVGSSPQGDRKDSIELMVDKKTQFNL</sequence>
<feature type="domain" description="Homoserine dehydrogenase catalytic" evidence="16">
    <location>
        <begin position="144"/>
        <end position="292"/>
    </location>
</feature>
<proteinExistence type="inferred from homology"/>
<evidence type="ECO:0000313" key="18">
    <source>
        <dbReference type="EMBL" id="RSM08790.1"/>
    </source>
</evidence>
<comment type="similarity">
    <text evidence="4 15">Belongs to the homoserine dehydrogenase family.</text>
</comment>
<dbReference type="SUPFAM" id="SSF55347">
    <property type="entry name" value="Glyceraldehyde-3-phosphate dehydrogenase-like, C-terminal domain"/>
    <property type="match status" value="1"/>
</dbReference>
<keyword evidence="8 14" id="KW-0791">Threonine biosynthesis</keyword>
<dbReference type="Proteomes" id="UP000287144">
    <property type="component" value="Unassembled WGS sequence"/>
</dbReference>
<comment type="cofactor">
    <cofactor evidence="1">
        <name>a metal cation</name>
        <dbReference type="ChEBI" id="CHEBI:25213"/>
    </cofactor>
</comment>
<organism evidence="18 19">
    <name type="scientific">Fusarium oligoseptatum</name>
    <dbReference type="NCBI Taxonomy" id="2604345"/>
    <lineage>
        <taxon>Eukaryota</taxon>
        <taxon>Fungi</taxon>
        <taxon>Dikarya</taxon>
        <taxon>Ascomycota</taxon>
        <taxon>Pezizomycotina</taxon>
        <taxon>Sordariomycetes</taxon>
        <taxon>Hypocreomycetidae</taxon>
        <taxon>Hypocreales</taxon>
        <taxon>Nectriaceae</taxon>
        <taxon>Fusarium</taxon>
        <taxon>Fusarium solani species complex</taxon>
    </lineage>
</organism>
<keyword evidence="10 14" id="KW-0560">Oxidoreductase</keyword>
<evidence type="ECO:0000256" key="12">
    <source>
        <dbReference type="ARBA" id="ARBA00048841"/>
    </source>
</evidence>
<dbReference type="FunFam" id="3.30.360.10:FF:000006">
    <property type="entry name" value="Bifunctional aspartokinase/homoserine dehydrogenase"/>
    <property type="match status" value="1"/>
</dbReference>
<dbReference type="Pfam" id="PF03447">
    <property type="entry name" value="NAD_binding_3"/>
    <property type="match status" value="1"/>
</dbReference>
<evidence type="ECO:0000256" key="5">
    <source>
        <dbReference type="ARBA" id="ARBA00013213"/>
    </source>
</evidence>
<keyword evidence="7 14" id="KW-0028">Amino-acid biosynthesis</keyword>
<dbReference type="Gene3D" id="3.40.50.720">
    <property type="entry name" value="NAD(P)-binding Rossmann-like Domain"/>
    <property type="match status" value="1"/>
</dbReference>
<dbReference type="GO" id="GO:0004412">
    <property type="term" value="F:homoserine dehydrogenase activity"/>
    <property type="evidence" value="ECO:0007669"/>
    <property type="project" value="UniProtKB-EC"/>
</dbReference>
<evidence type="ECO:0000259" key="17">
    <source>
        <dbReference type="Pfam" id="PF03447"/>
    </source>
</evidence>
<evidence type="ECO:0000256" key="8">
    <source>
        <dbReference type="ARBA" id="ARBA00022697"/>
    </source>
</evidence>
<dbReference type="GO" id="GO:0009088">
    <property type="term" value="P:threonine biosynthetic process"/>
    <property type="evidence" value="ECO:0007669"/>
    <property type="project" value="UniProtKB-UniPathway"/>
</dbReference>
<evidence type="ECO:0000256" key="14">
    <source>
        <dbReference type="RuleBase" id="RU000579"/>
    </source>
</evidence>
<dbReference type="GO" id="GO:0009086">
    <property type="term" value="P:methionine biosynthetic process"/>
    <property type="evidence" value="ECO:0007669"/>
    <property type="project" value="UniProtKB-KW"/>
</dbReference>